<proteinExistence type="predicted"/>
<evidence type="ECO:0000313" key="1">
    <source>
        <dbReference type="EMBL" id="GBN99862.1"/>
    </source>
</evidence>
<comment type="caution">
    <text evidence="1">The sequence shown here is derived from an EMBL/GenBank/DDBJ whole genome shotgun (WGS) entry which is preliminary data.</text>
</comment>
<protein>
    <submittedName>
        <fullName evidence="1">Uncharacterized protein</fullName>
    </submittedName>
</protein>
<sequence length="81" mass="9356">MLHVDDYSEFFITTALYLEHLLTGMQDSISDDKGVIFLCMPWTRAMDEKFEMLLAVMKEIKAGHEEIKAGHEEMKAGQEEM</sequence>
<keyword evidence="2" id="KW-1185">Reference proteome</keyword>
<name>A0A4Y2TGV3_ARAVE</name>
<dbReference type="AlphaFoldDB" id="A0A4Y2TGV3"/>
<dbReference type="Proteomes" id="UP000499080">
    <property type="component" value="Unassembled WGS sequence"/>
</dbReference>
<evidence type="ECO:0000313" key="2">
    <source>
        <dbReference type="Proteomes" id="UP000499080"/>
    </source>
</evidence>
<gene>
    <name evidence="1" type="ORF">AVEN_35307_1</name>
</gene>
<organism evidence="1 2">
    <name type="scientific">Araneus ventricosus</name>
    <name type="common">Orbweaver spider</name>
    <name type="synonym">Epeira ventricosa</name>
    <dbReference type="NCBI Taxonomy" id="182803"/>
    <lineage>
        <taxon>Eukaryota</taxon>
        <taxon>Metazoa</taxon>
        <taxon>Ecdysozoa</taxon>
        <taxon>Arthropoda</taxon>
        <taxon>Chelicerata</taxon>
        <taxon>Arachnida</taxon>
        <taxon>Araneae</taxon>
        <taxon>Araneomorphae</taxon>
        <taxon>Entelegynae</taxon>
        <taxon>Araneoidea</taxon>
        <taxon>Araneidae</taxon>
        <taxon>Araneus</taxon>
    </lineage>
</organism>
<reference evidence="1 2" key="1">
    <citation type="journal article" date="2019" name="Sci. Rep.">
        <title>Orb-weaving spider Araneus ventricosus genome elucidates the spidroin gene catalogue.</title>
        <authorList>
            <person name="Kono N."/>
            <person name="Nakamura H."/>
            <person name="Ohtoshi R."/>
            <person name="Moran D.A.P."/>
            <person name="Shinohara A."/>
            <person name="Yoshida Y."/>
            <person name="Fujiwara M."/>
            <person name="Mori M."/>
            <person name="Tomita M."/>
            <person name="Arakawa K."/>
        </authorList>
    </citation>
    <scope>NUCLEOTIDE SEQUENCE [LARGE SCALE GENOMIC DNA]</scope>
</reference>
<accession>A0A4Y2TGV3</accession>
<dbReference type="EMBL" id="BGPR01028610">
    <property type="protein sequence ID" value="GBN99862.1"/>
    <property type="molecule type" value="Genomic_DNA"/>
</dbReference>